<accession>A0ABS4J489</accession>
<keyword evidence="2" id="KW-1185">Reference proteome</keyword>
<evidence type="ECO:0008006" key="3">
    <source>
        <dbReference type="Google" id="ProtNLM"/>
    </source>
</evidence>
<dbReference type="SUPFAM" id="SSF54495">
    <property type="entry name" value="UBC-like"/>
    <property type="match status" value="1"/>
</dbReference>
<dbReference type="InterPro" id="IPR016135">
    <property type="entry name" value="UBQ-conjugating_enzyme/RWD"/>
</dbReference>
<protein>
    <recommendedName>
        <fullName evidence="3">UBC core domain-containing protein</fullName>
    </recommendedName>
</protein>
<sequence>MNGEIVWEHFKELQQYFPNVSLSYENDRFYVRGEIQFRAQYLDDEQVDEAYLIEIELPSSYPNAPPISRELGGRIPDTFHTFSNGTMCLGAPIAVKMTFAQNPNLLDFVRTQLIPYLYSFTYKVQHKSLPYGELDHGAKGILHYYIELFQIDSATNCLRFLYILASEKYRGHLLCPCEGGGILRRCHGPLLLELQKYQNPAEFRIELVNCIEFVEKSRKK</sequence>
<gene>
    <name evidence="1" type="ORF">J2Z66_006294</name>
</gene>
<proteinExistence type="predicted"/>
<name>A0ABS4J489_9BACL</name>
<evidence type="ECO:0000313" key="2">
    <source>
        <dbReference type="Proteomes" id="UP001519287"/>
    </source>
</evidence>
<reference evidence="1 2" key="1">
    <citation type="submission" date="2021-03" db="EMBL/GenBank/DDBJ databases">
        <title>Genomic Encyclopedia of Type Strains, Phase IV (KMG-IV): sequencing the most valuable type-strain genomes for metagenomic binning, comparative biology and taxonomic classification.</title>
        <authorList>
            <person name="Goeker M."/>
        </authorList>
    </citation>
    <scope>NUCLEOTIDE SEQUENCE [LARGE SCALE GENOMIC DNA]</scope>
    <source>
        <strain evidence="1 2">DSM 26048</strain>
    </source>
</reference>
<dbReference type="EMBL" id="JAGGLB010000027">
    <property type="protein sequence ID" value="MBP1994655.1"/>
    <property type="molecule type" value="Genomic_DNA"/>
</dbReference>
<dbReference type="Proteomes" id="UP001519287">
    <property type="component" value="Unassembled WGS sequence"/>
</dbReference>
<comment type="caution">
    <text evidence="1">The sequence shown here is derived from an EMBL/GenBank/DDBJ whole genome shotgun (WGS) entry which is preliminary data.</text>
</comment>
<evidence type="ECO:0000313" key="1">
    <source>
        <dbReference type="EMBL" id="MBP1994655.1"/>
    </source>
</evidence>
<dbReference type="RefSeq" id="WP_209976491.1">
    <property type="nucleotide sequence ID" value="NZ_JAGGLB010000027.1"/>
</dbReference>
<organism evidence="1 2">
    <name type="scientific">Paenibacillus eucommiae</name>
    <dbReference type="NCBI Taxonomy" id="1355755"/>
    <lineage>
        <taxon>Bacteria</taxon>
        <taxon>Bacillati</taxon>
        <taxon>Bacillota</taxon>
        <taxon>Bacilli</taxon>
        <taxon>Bacillales</taxon>
        <taxon>Paenibacillaceae</taxon>
        <taxon>Paenibacillus</taxon>
    </lineage>
</organism>